<feature type="compositionally biased region" description="Polar residues" evidence="1">
    <location>
        <begin position="8"/>
        <end position="30"/>
    </location>
</feature>
<reference evidence="4" key="1">
    <citation type="submission" date="2020-01" db="EMBL/GenBank/DDBJ databases">
        <title>Draft genome sequence of the Termite Coptotermes fromosanus.</title>
        <authorList>
            <person name="Itakura S."/>
            <person name="Yosikawa Y."/>
            <person name="Umezawa K."/>
        </authorList>
    </citation>
    <scope>NUCLEOTIDE SEQUENCE [LARGE SCALE GENOMIC DNA]</scope>
</reference>
<evidence type="ECO:0000313" key="4">
    <source>
        <dbReference type="Proteomes" id="UP000502823"/>
    </source>
</evidence>
<feature type="region of interest" description="Disordered" evidence="1">
    <location>
        <begin position="1"/>
        <end position="32"/>
    </location>
</feature>
<accession>A0A6L2Q1A8</accession>
<dbReference type="Proteomes" id="UP000502823">
    <property type="component" value="Unassembled WGS sequence"/>
</dbReference>
<evidence type="ECO:0000259" key="2">
    <source>
        <dbReference type="Pfam" id="PF09811"/>
    </source>
</evidence>
<keyword evidence="4" id="KW-1185">Reference proteome</keyword>
<dbReference type="OrthoDB" id="20086at2759"/>
<proteinExistence type="predicted"/>
<evidence type="ECO:0000313" key="3">
    <source>
        <dbReference type="EMBL" id="GFG36505.1"/>
    </source>
</evidence>
<dbReference type="AlphaFoldDB" id="A0A6L2Q1A8"/>
<evidence type="ECO:0000256" key="1">
    <source>
        <dbReference type="SAM" id="MobiDB-lite"/>
    </source>
</evidence>
<organism evidence="3 4">
    <name type="scientific">Coptotermes formosanus</name>
    <name type="common">Formosan subterranean termite</name>
    <dbReference type="NCBI Taxonomy" id="36987"/>
    <lineage>
        <taxon>Eukaryota</taxon>
        <taxon>Metazoa</taxon>
        <taxon>Ecdysozoa</taxon>
        <taxon>Arthropoda</taxon>
        <taxon>Hexapoda</taxon>
        <taxon>Insecta</taxon>
        <taxon>Pterygota</taxon>
        <taxon>Neoptera</taxon>
        <taxon>Polyneoptera</taxon>
        <taxon>Dictyoptera</taxon>
        <taxon>Blattodea</taxon>
        <taxon>Blattoidea</taxon>
        <taxon>Termitoidae</taxon>
        <taxon>Rhinotermitidae</taxon>
        <taxon>Coptotermes</taxon>
    </lineage>
</organism>
<gene>
    <name evidence="3" type="ORF">Cfor_11842</name>
</gene>
<name>A0A6L2Q1A8_COPFO</name>
<feature type="domain" description="Essential protein Yae1 N-terminal" evidence="2">
    <location>
        <begin position="65"/>
        <end position="103"/>
    </location>
</feature>
<dbReference type="InterPro" id="IPR019191">
    <property type="entry name" value="Essential_protein_Yae1_N"/>
</dbReference>
<protein>
    <recommendedName>
        <fullName evidence="2">Essential protein Yae1 N-terminal domain-containing protein</fullName>
    </recommendedName>
</protein>
<dbReference type="InParanoid" id="A0A6L2Q1A8"/>
<dbReference type="EMBL" id="BLKM01000641">
    <property type="protein sequence ID" value="GFG36505.1"/>
    <property type="molecule type" value="Genomic_DNA"/>
</dbReference>
<comment type="caution">
    <text evidence="3">The sequence shown here is derived from an EMBL/GenBank/DDBJ whole genome shotgun (WGS) entry which is preliminary data.</text>
</comment>
<sequence length="190" mass="20881">MKMPKTGYNWSCKDSSHSSTQGAPVSPSATSKDEARAQVEIYKLSHNMNWTGGFYPREWGTGLAGFRDGAAAGRDSVFQKGFDMGYAEGYQAASSLGYLKGVISTVFHHTEVDSETAAISLKTALEKTSAGMCQLCQTEHTNLQENKEPSSTKPLADIIANQRDYVNKALERIKQDNFQLLNEWSSALKK</sequence>
<dbReference type="Pfam" id="PF09811">
    <property type="entry name" value="Yae1_N"/>
    <property type="match status" value="1"/>
</dbReference>